<evidence type="ECO:0000313" key="3">
    <source>
        <dbReference type="Proteomes" id="UP001055712"/>
    </source>
</evidence>
<feature type="compositionally biased region" description="Polar residues" evidence="1">
    <location>
        <begin position="620"/>
        <end position="629"/>
    </location>
</feature>
<dbReference type="EMBL" id="SIDB01000001">
    <property type="protein sequence ID" value="KAI3438023.1"/>
    <property type="molecule type" value="Genomic_DNA"/>
</dbReference>
<accession>A0A9D4Z165</accession>
<proteinExistence type="predicted"/>
<keyword evidence="3" id="KW-1185">Reference proteome</keyword>
<feature type="region of interest" description="Disordered" evidence="1">
    <location>
        <begin position="245"/>
        <end position="271"/>
    </location>
</feature>
<organism evidence="2 3">
    <name type="scientific">Chlorella vulgaris</name>
    <name type="common">Green alga</name>
    <dbReference type="NCBI Taxonomy" id="3077"/>
    <lineage>
        <taxon>Eukaryota</taxon>
        <taxon>Viridiplantae</taxon>
        <taxon>Chlorophyta</taxon>
        <taxon>core chlorophytes</taxon>
        <taxon>Trebouxiophyceae</taxon>
        <taxon>Chlorellales</taxon>
        <taxon>Chlorellaceae</taxon>
        <taxon>Chlorella clade</taxon>
        <taxon>Chlorella</taxon>
    </lineage>
</organism>
<feature type="region of interest" description="Disordered" evidence="1">
    <location>
        <begin position="194"/>
        <end position="215"/>
    </location>
</feature>
<name>A0A9D4Z165_CHLVU</name>
<feature type="compositionally biased region" description="Acidic residues" evidence="1">
    <location>
        <begin position="417"/>
        <end position="433"/>
    </location>
</feature>
<comment type="caution">
    <text evidence="2">The sequence shown here is derived from an EMBL/GenBank/DDBJ whole genome shotgun (WGS) entry which is preliminary data.</text>
</comment>
<evidence type="ECO:0000313" key="2">
    <source>
        <dbReference type="EMBL" id="KAI3438023.1"/>
    </source>
</evidence>
<feature type="compositionally biased region" description="Acidic residues" evidence="1">
    <location>
        <begin position="147"/>
        <end position="163"/>
    </location>
</feature>
<feature type="compositionally biased region" description="Acidic residues" evidence="1">
    <location>
        <begin position="1"/>
        <end position="10"/>
    </location>
</feature>
<feature type="region of interest" description="Disordered" evidence="1">
    <location>
        <begin position="530"/>
        <end position="569"/>
    </location>
</feature>
<protein>
    <submittedName>
        <fullName evidence="2">Uncharacterized protein</fullName>
    </submittedName>
</protein>
<feature type="compositionally biased region" description="Polar residues" evidence="1">
    <location>
        <begin position="249"/>
        <end position="264"/>
    </location>
</feature>
<feature type="compositionally biased region" description="Polar residues" evidence="1">
    <location>
        <begin position="13"/>
        <end position="28"/>
    </location>
</feature>
<dbReference type="OrthoDB" id="514664at2759"/>
<feature type="region of interest" description="Disordered" evidence="1">
    <location>
        <begin position="1"/>
        <end position="30"/>
    </location>
</feature>
<reference evidence="2" key="2">
    <citation type="submission" date="2020-11" db="EMBL/GenBank/DDBJ databases">
        <authorList>
            <person name="Cecchin M."/>
            <person name="Marcolungo L."/>
            <person name="Rossato M."/>
            <person name="Girolomoni L."/>
            <person name="Cosentino E."/>
            <person name="Cuine S."/>
            <person name="Li-Beisson Y."/>
            <person name="Delledonne M."/>
            <person name="Ballottari M."/>
        </authorList>
    </citation>
    <scope>NUCLEOTIDE SEQUENCE</scope>
    <source>
        <strain evidence="2">211/11P</strain>
        <tissue evidence="2">Whole cell</tissue>
    </source>
</reference>
<feature type="region of interest" description="Disordered" evidence="1">
    <location>
        <begin position="143"/>
        <end position="174"/>
    </location>
</feature>
<feature type="compositionally biased region" description="Basic and acidic residues" evidence="1">
    <location>
        <begin position="550"/>
        <end position="564"/>
    </location>
</feature>
<evidence type="ECO:0000256" key="1">
    <source>
        <dbReference type="SAM" id="MobiDB-lite"/>
    </source>
</evidence>
<feature type="region of interest" description="Disordered" evidence="1">
    <location>
        <begin position="606"/>
        <end position="753"/>
    </location>
</feature>
<feature type="compositionally biased region" description="Low complexity" evidence="1">
    <location>
        <begin position="531"/>
        <end position="542"/>
    </location>
</feature>
<feature type="region of interest" description="Disordered" evidence="1">
    <location>
        <begin position="47"/>
        <end position="114"/>
    </location>
</feature>
<dbReference type="AlphaFoldDB" id="A0A9D4Z165"/>
<dbReference type="Proteomes" id="UP001055712">
    <property type="component" value="Unassembled WGS sequence"/>
</dbReference>
<feature type="compositionally biased region" description="Acidic residues" evidence="1">
    <location>
        <begin position="440"/>
        <end position="449"/>
    </location>
</feature>
<gene>
    <name evidence="2" type="ORF">D9Q98_000466</name>
</gene>
<reference evidence="2" key="1">
    <citation type="journal article" date="2019" name="Plant J.">
        <title>Chlorella vulgaris genome assembly and annotation reveals the molecular basis for metabolic acclimation to high light conditions.</title>
        <authorList>
            <person name="Cecchin M."/>
            <person name="Marcolungo L."/>
            <person name="Rossato M."/>
            <person name="Girolomoni L."/>
            <person name="Cosentino E."/>
            <person name="Cuine S."/>
            <person name="Li-Beisson Y."/>
            <person name="Delledonne M."/>
            <person name="Ballottari M."/>
        </authorList>
    </citation>
    <scope>NUCLEOTIDE SEQUENCE</scope>
    <source>
        <strain evidence="2">211/11P</strain>
    </source>
</reference>
<sequence>MAQLESEELEQLMPTTRGQALQQGSPSDTAALREYIGMRALSEKTGNVPAATILPHKPRIEGLQPRGGTGRHPPRRFFTVKWRVEEPVEQQQSQGEQEPEDPDPEELKDALLEQAKAQRWALMQAAMRPGTGRVPRRREFAIALPEPLEEEEAEEEEAEEEQGQAERHQPGEEDAAYQLDVEWLLVEDGAQEQPALECAEQGEERTAEDGVMGEQAASAALQPLAADAPDLGAATPGAALLRQPDGLQLEQTDSQRGQAKTPASSLYGRYTPMEGVPERLALPTARQQPPATVSHSVHPSSIPADTPAGFTPVEGIPERQLAFLGGPRVFGLPGVSRMCSNEERQGVDSPVEGLVQQGARHVNGVLQPANADCGFAGFGQALLQQDPAAAGQAVGLEQPVQDAAQQGEEQLRRSEQQQEEQQEEQLAEDDDGDCGGGYYDEYDDDDEALLPDAEAAGAGAPGGFPFLSGHAPVHMADACNQTGPSLSAQEGAAADADDVQAEGAFGDYDAGGDYDAQDVYGVGLEPELGLDAADQSDSPAPAQKRKPRKATKDPGCRLRNELKRKSLAVDPKIGRHELMPGVRRSCRGKQEPLRWWLNEKKEFGREHMTMPTVRNVVHTLPNTPWQMQSDIKRRPAKKQRQKATSPHDLGDAMLGAEGEQQQQQQDTAGSSEPDAAVEKDEEEAAEHGAGQQAVSDDEEQQRVGGRRMAAHRRQQQPAARQAGRRQGKAAAVLPAAKGNGTKRQAAGSKRRGR</sequence>
<feature type="compositionally biased region" description="Basic residues" evidence="1">
    <location>
        <begin position="704"/>
        <end position="714"/>
    </location>
</feature>
<feature type="region of interest" description="Disordered" evidence="1">
    <location>
        <begin position="401"/>
        <end position="461"/>
    </location>
</feature>